<feature type="signal peptide" evidence="1">
    <location>
        <begin position="1"/>
        <end position="19"/>
    </location>
</feature>
<accession>A0A4R7RZP5</accession>
<dbReference type="OrthoDB" id="200404at2"/>
<keyword evidence="1" id="KW-0732">Signal</keyword>
<keyword evidence="3" id="KW-1185">Reference proteome</keyword>
<name>A0A4R7RZP5_9BACT</name>
<feature type="chain" id="PRO_5020947877" evidence="1">
    <location>
        <begin position="20"/>
        <end position="127"/>
    </location>
</feature>
<evidence type="ECO:0000256" key="1">
    <source>
        <dbReference type="SAM" id="SignalP"/>
    </source>
</evidence>
<dbReference type="Proteomes" id="UP000295662">
    <property type="component" value="Unassembled WGS sequence"/>
</dbReference>
<sequence>MKTFALLASLLFPCAILHAEDPAPAPPKLVPRPIPGLAAVTPVVPTPAPATAAVRGWEVSDKPALPASSDQARILYIHRRATLPPALAAKVRPAPEAKVSAPQVQVRQNAVRIIPKSEAAKLVITKN</sequence>
<dbReference type="AlphaFoldDB" id="A0A4R7RZP5"/>
<proteinExistence type="predicted"/>
<dbReference type="EMBL" id="SOCA01000003">
    <property type="protein sequence ID" value="TDU70889.1"/>
    <property type="molecule type" value="Genomic_DNA"/>
</dbReference>
<evidence type="ECO:0000313" key="2">
    <source>
        <dbReference type="EMBL" id="TDU70889.1"/>
    </source>
</evidence>
<dbReference type="RefSeq" id="WP_133795093.1">
    <property type="nucleotide sequence ID" value="NZ_SOCA01000003.1"/>
</dbReference>
<comment type="caution">
    <text evidence="2">The sequence shown here is derived from an EMBL/GenBank/DDBJ whole genome shotgun (WGS) entry which is preliminary data.</text>
</comment>
<evidence type="ECO:0000313" key="3">
    <source>
        <dbReference type="Proteomes" id="UP000295662"/>
    </source>
</evidence>
<gene>
    <name evidence="2" type="ORF">EI77_02007</name>
</gene>
<protein>
    <submittedName>
        <fullName evidence="2">Uncharacterized protein</fullName>
    </submittedName>
</protein>
<organism evidence="2 3">
    <name type="scientific">Prosthecobacter fusiformis</name>
    <dbReference type="NCBI Taxonomy" id="48464"/>
    <lineage>
        <taxon>Bacteria</taxon>
        <taxon>Pseudomonadati</taxon>
        <taxon>Verrucomicrobiota</taxon>
        <taxon>Verrucomicrobiia</taxon>
        <taxon>Verrucomicrobiales</taxon>
        <taxon>Verrucomicrobiaceae</taxon>
        <taxon>Prosthecobacter</taxon>
    </lineage>
</organism>
<reference evidence="2 3" key="1">
    <citation type="submission" date="2019-03" db="EMBL/GenBank/DDBJ databases">
        <title>Genomic Encyclopedia of Archaeal and Bacterial Type Strains, Phase II (KMG-II): from individual species to whole genera.</title>
        <authorList>
            <person name="Goeker M."/>
        </authorList>
    </citation>
    <scope>NUCLEOTIDE SEQUENCE [LARGE SCALE GENOMIC DNA]</scope>
    <source>
        <strain evidence="2 3">ATCC 25309</strain>
    </source>
</reference>